<protein>
    <recommendedName>
        <fullName evidence="4">Secreted protein</fullName>
    </recommendedName>
</protein>
<gene>
    <name evidence="2" type="ORF">PNOK_0070200</name>
</gene>
<evidence type="ECO:0000256" key="1">
    <source>
        <dbReference type="SAM" id="SignalP"/>
    </source>
</evidence>
<dbReference type="EMBL" id="NBII01000001">
    <property type="protein sequence ID" value="PAV23634.1"/>
    <property type="molecule type" value="Genomic_DNA"/>
</dbReference>
<dbReference type="Proteomes" id="UP000217199">
    <property type="component" value="Unassembled WGS sequence"/>
</dbReference>
<organism evidence="2 3">
    <name type="scientific">Pyrrhoderma noxium</name>
    <dbReference type="NCBI Taxonomy" id="2282107"/>
    <lineage>
        <taxon>Eukaryota</taxon>
        <taxon>Fungi</taxon>
        <taxon>Dikarya</taxon>
        <taxon>Basidiomycota</taxon>
        <taxon>Agaricomycotina</taxon>
        <taxon>Agaricomycetes</taxon>
        <taxon>Hymenochaetales</taxon>
        <taxon>Hymenochaetaceae</taxon>
        <taxon>Pyrrhoderma</taxon>
    </lineage>
</organism>
<comment type="caution">
    <text evidence="2">The sequence shown here is derived from an EMBL/GenBank/DDBJ whole genome shotgun (WGS) entry which is preliminary data.</text>
</comment>
<name>A0A286UVQ7_9AGAM</name>
<reference evidence="2 3" key="1">
    <citation type="journal article" date="2017" name="Mol. Ecol.">
        <title>Comparative and population genomic landscape of Phellinus noxius: A hypervariable fungus causing root rot in trees.</title>
        <authorList>
            <person name="Chung C.L."/>
            <person name="Lee T.J."/>
            <person name="Akiba M."/>
            <person name="Lee H.H."/>
            <person name="Kuo T.H."/>
            <person name="Liu D."/>
            <person name="Ke H.M."/>
            <person name="Yokoi T."/>
            <person name="Roa M.B."/>
            <person name="Lu M.J."/>
            <person name="Chang Y.Y."/>
            <person name="Ann P.J."/>
            <person name="Tsai J.N."/>
            <person name="Chen C.Y."/>
            <person name="Tzean S.S."/>
            <person name="Ota Y."/>
            <person name="Hattori T."/>
            <person name="Sahashi N."/>
            <person name="Liou R.F."/>
            <person name="Kikuchi T."/>
            <person name="Tsai I.J."/>
        </authorList>
    </citation>
    <scope>NUCLEOTIDE SEQUENCE [LARGE SCALE GENOMIC DNA]</scope>
    <source>
        <strain evidence="2 3">FFPRI411160</strain>
    </source>
</reference>
<keyword evidence="3" id="KW-1185">Reference proteome</keyword>
<dbReference type="AlphaFoldDB" id="A0A286UVQ7"/>
<sequence>MTTINLRIYFSFYLLPLINLFSFESTRVMQHTAMPERCAYFKLSKNAKLRQGNRVPGLRLTTPLLKKLTILMVGDMKRLSSLRSPRPKLFHAFITTTGAW</sequence>
<accession>A0A286UVQ7</accession>
<proteinExistence type="predicted"/>
<evidence type="ECO:0008006" key="4">
    <source>
        <dbReference type="Google" id="ProtNLM"/>
    </source>
</evidence>
<keyword evidence="1" id="KW-0732">Signal</keyword>
<dbReference type="InParanoid" id="A0A286UVQ7"/>
<feature type="chain" id="PRO_5013736381" description="Secreted protein" evidence="1">
    <location>
        <begin position="21"/>
        <end position="100"/>
    </location>
</feature>
<feature type="signal peptide" evidence="1">
    <location>
        <begin position="1"/>
        <end position="20"/>
    </location>
</feature>
<evidence type="ECO:0000313" key="2">
    <source>
        <dbReference type="EMBL" id="PAV23634.1"/>
    </source>
</evidence>
<evidence type="ECO:0000313" key="3">
    <source>
        <dbReference type="Proteomes" id="UP000217199"/>
    </source>
</evidence>